<evidence type="ECO:0000313" key="8">
    <source>
        <dbReference type="Proteomes" id="UP000034826"/>
    </source>
</evidence>
<dbReference type="Proteomes" id="UP000034826">
    <property type="component" value="Unassembled WGS sequence"/>
</dbReference>
<dbReference type="GO" id="GO:0009307">
    <property type="term" value="P:DNA restriction-modification system"/>
    <property type="evidence" value="ECO:0007669"/>
    <property type="project" value="InterPro"/>
</dbReference>
<reference evidence="7 8" key="1">
    <citation type="journal article" date="2015" name="Nature">
        <title>rRNA introns, odd ribosomes, and small enigmatic genomes across a large radiation of phyla.</title>
        <authorList>
            <person name="Brown C.T."/>
            <person name="Hug L.A."/>
            <person name="Thomas B.C."/>
            <person name="Sharon I."/>
            <person name="Castelle C.J."/>
            <person name="Singh A."/>
            <person name="Wilkins M.J."/>
            <person name="Williams K.H."/>
            <person name="Banfield J.F."/>
        </authorList>
    </citation>
    <scope>NUCLEOTIDE SEQUENCE [LARGE SCALE GENOMIC DNA]</scope>
</reference>
<accession>A0A0G1LZ35</accession>
<name>A0A0G1LZ35_9BACT</name>
<dbReference type="EC" id="3.1.21.4" evidence="6"/>
<dbReference type="GO" id="GO:0009036">
    <property type="term" value="F:type II site-specific deoxyribonuclease activity"/>
    <property type="evidence" value="ECO:0007669"/>
    <property type="project" value="InterPro"/>
</dbReference>
<dbReference type="InterPro" id="IPR019045">
    <property type="entry name" value="Restrct_endonuc_II_HinfI"/>
</dbReference>
<protein>
    <recommendedName>
        <fullName evidence="6">type II site-specific deoxyribonuclease</fullName>
        <ecNumber evidence="6">3.1.21.4</ecNumber>
    </recommendedName>
</protein>
<keyword evidence="2" id="KW-0680">Restriction system</keyword>
<evidence type="ECO:0000256" key="4">
    <source>
        <dbReference type="ARBA" id="ARBA00022801"/>
    </source>
</evidence>
<comment type="caution">
    <text evidence="7">The sequence shown here is derived from an EMBL/GenBank/DDBJ whole genome shotgun (WGS) entry which is preliminary data.</text>
</comment>
<organism evidence="7 8">
    <name type="scientific">Candidatus Woesebacteria bacterium GW2011_GWA2_44_33</name>
    <dbReference type="NCBI Taxonomy" id="1618564"/>
    <lineage>
        <taxon>Bacteria</taxon>
        <taxon>Candidatus Woeseibacteriota</taxon>
    </lineage>
</organism>
<sequence length="279" mass="32345">MTEKQEMKKAIQSVIKMMMDKVMNKVLVEEPFVKEEHRAKKPLYAALVPDEIFKGSHFERRFVTPFGGVWEKLAIVAANKGLGYGEKGRTITGKVNAERLRRIQEVLNNLEYGVKEKKRIRPDWDNELKYILEGRNTKFIPVIVISDVYAEDKKNKKKYAFELKAPLPNSDQTKVSKEKMLKLYSMEPLQVDGVFYALPYNPFGKRENYSWAFPARWFDMKNDEVVLIGDEFWEKIGGLGTYKAFIEAINEIGAEYKNRIYREFLGIEPPPTSAEEGVL</sequence>
<evidence type="ECO:0000256" key="1">
    <source>
        <dbReference type="ARBA" id="ARBA00022722"/>
    </source>
</evidence>
<evidence type="ECO:0000256" key="3">
    <source>
        <dbReference type="ARBA" id="ARBA00022759"/>
    </source>
</evidence>
<dbReference type="AlphaFoldDB" id="A0A0G1LZ35"/>
<evidence type="ECO:0000313" key="7">
    <source>
        <dbReference type="EMBL" id="KKT64994.1"/>
    </source>
</evidence>
<dbReference type="GO" id="GO:0003677">
    <property type="term" value="F:DNA binding"/>
    <property type="evidence" value="ECO:0007669"/>
    <property type="project" value="InterPro"/>
</dbReference>
<gene>
    <name evidence="7" type="ORF">UW60_C0048G0003</name>
</gene>
<keyword evidence="1" id="KW-0540">Nuclease</keyword>
<proteinExistence type="predicted"/>
<evidence type="ECO:0000256" key="2">
    <source>
        <dbReference type="ARBA" id="ARBA00022747"/>
    </source>
</evidence>
<evidence type="ECO:0000256" key="6">
    <source>
        <dbReference type="ARBA" id="ARBA00093790"/>
    </source>
</evidence>
<comment type="catalytic activity">
    <reaction evidence="5">
        <text>Endonucleolytic cleavage of DNA to give specific double-stranded fragments with terminal 5'-phosphates.</text>
        <dbReference type="EC" id="3.1.21.4"/>
    </reaction>
</comment>
<keyword evidence="3" id="KW-0255">Endonuclease</keyword>
<dbReference type="PATRIC" id="fig|1618564.3.peg.939"/>
<dbReference type="EMBL" id="LCIY01000048">
    <property type="protein sequence ID" value="KKT64994.1"/>
    <property type="molecule type" value="Genomic_DNA"/>
</dbReference>
<evidence type="ECO:0000256" key="5">
    <source>
        <dbReference type="ARBA" id="ARBA00093760"/>
    </source>
</evidence>
<keyword evidence="4" id="KW-0378">Hydrolase</keyword>
<dbReference type="Pfam" id="PF09520">
    <property type="entry name" value="RE_TdeIII"/>
    <property type="match status" value="1"/>
</dbReference>